<evidence type="ECO:0000313" key="1">
    <source>
        <dbReference type="EMBL" id="MBW3083570.1"/>
    </source>
</evidence>
<dbReference type="InterPro" id="IPR021345">
    <property type="entry name" value="DUF2961"/>
</dbReference>
<protein>
    <submittedName>
        <fullName evidence="1">DUF2961 domain-containing protein</fullName>
    </submittedName>
</protein>
<sequence>MGDPIFDAGTLSSLTTLRHERSRAITAENPTGEPGRGGMAAGVLGVGRKGSPCLNDIPPGGVATLADIDGPGCITHIWCTVDEKTTDADCFVLRDLVLRMYWDDEETPSVETPLGDFFCCGFARACTVNSMAVCVAPNRGFNCYWRMPFARHARVTLENQHVNAIPAFFFQIDYALMDDGLPADTAYFHAQWRRQPVTERGRDYVVLDGVSGRGHYVGTYLALSTLERYWWGEGEMKFYLDGDAEYPTICGTGTEDYFGGSWSFARQSGGRTVEQNYCMPYIGYPYYSRHDGLVRNDYHNDDVPPQRGFYRWHIPDPIRFERDCRVTLQQIGVGHRGLFERSDDVSTVAYWYQSEPHGTFPALPDAASRWPR</sequence>
<dbReference type="EMBL" id="JAHBBD010000027">
    <property type="protein sequence ID" value="MBW3083570.1"/>
    <property type="molecule type" value="Genomic_DNA"/>
</dbReference>
<organism evidence="1 2">
    <name type="scientific">Bifidobacterium phasiani</name>
    <dbReference type="NCBI Taxonomy" id="2834431"/>
    <lineage>
        <taxon>Bacteria</taxon>
        <taxon>Bacillati</taxon>
        <taxon>Actinomycetota</taxon>
        <taxon>Actinomycetes</taxon>
        <taxon>Bifidobacteriales</taxon>
        <taxon>Bifidobacteriaceae</taxon>
        <taxon>Bifidobacterium</taxon>
    </lineage>
</organism>
<name>A0ABS6WBM9_9BIFI</name>
<dbReference type="Proteomes" id="UP000812844">
    <property type="component" value="Unassembled WGS sequence"/>
</dbReference>
<comment type="caution">
    <text evidence="1">The sequence shown here is derived from an EMBL/GenBank/DDBJ whole genome shotgun (WGS) entry which is preliminary data.</text>
</comment>
<evidence type="ECO:0000313" key="2">
    <source>
        <dbReference type="Proteomes" id="UP000812844"/>
    </source>
</evidence>
<reference evidence="1 2" key="1">
    <citation type="submission" date="2021-05" db="EMBL/GenBank/DDBJ databases">
        <title>Phylogenetic classification of ten novel species belonging to the genus Bifidobacterium comprising B. colchicus sp. nov., B. abeli sp. nov., B. bicoloris sp. nov., B. guerezis sp. nov., B. rosaliae sp. nov., B. santillanensis sp. nov., B. argentati sp. nov., B. amazzoni sp. nov., B. pluviali sp. nov., and B. pinnaculum sp. nov.</title>
        <authorList>
            <person name="Lugli G.A."/>
            <person name="Ruiz Garcia L."/>
            <person name="Margolles A."/>
            <person name="Ventura M."/>
        </authorList>
    </citation>
    <scope>NUCLEOTIDE SEQUENCE [LARGE SCALE GENOMIC DNA]</scope>
    <source>
        <strain evidence="1 2">6T3</strain>
    </source>
</reference>
<gene>
    <name evidence="1" type="ORF">KIH73_09435</name>
</gene>
<accession>A0ABS6WBM9</accession>
<proteinExistence type="predicted"/>
<dbReference type="Pfam" id="PF11175">
    <property type="entry name" value="DUF2961"/>
    <property type="match status" value="1"/>
</dbReference>
<keyword evidence="2" id="KW-1185">Reference proteome</keyword>